<proteinExistence type="predicted"/>
<dbReference type="OrthoDB" id="3450072at2"/>
<organism evidence="1 2">
    <name type="scientific">Streptomyces yokosukanensis</name>
    <dbReference type="NCBI Taxonomy" id="67386"/>
    <lineage>
        <taxon>Bacteria</taxon>
        <taxon>Bacillati</taxon>
        <taxon>Actinomycetota</taxon>
        <taxon>Actinomycetes</taxon>
        <taxon>Kitasatosporales</taxon>
        <taxon>Streptomycetaceae</taxon>
        <taxon>Streptomyces</taxon>
    </lineage>
</organism>
<dbReference type="STRING" id="67386.AQI95_34380"/>
<comment type="caution">
    <text evidence="1">The sequence shown here is derived from an EMBL/GenBank/DDBJ whole genome shotgun (WGS) entry which is preliminary data.</text>
</comment>
<dbReference type="RefSeq" id="WP_067133227.1">
    <property type="nucleotide sequence ID" value="NZ_KQ948222.1"/>
</dbReference>
<keyword evidence="1" id="KW-0808">Transferase</keyword>
<gene>
    <name evidence="1" type="ORF">AQI95_34380</name>
</gene>
<dbReference type="Proteomes" id="UP000053127">
    <property type="component" value="Unassembled WGS sequence"/>
</dbReference>
<dbReference type="SUPFAM" id="SSF53335">
    <property type="entry name" value="S-adenosyl-L-methionine-dependent methyltransferases"/>
    <property type="match status" value="1"/>
</dbReference>
<dbReference type="GO" id="GO:0032259">
    <property type="term" value="P:methylation"/>
    <property type="evidence" value="ECO:0007669"/>
    <property type="project" value="UniProtKB-KW"/>
</dbReference>
<protein>
    <submittedName>
        <fullName evidence="1">Protein-L-isoaspartate(D-aspartate) O-methyltransferase</fullName>
    </submittedName>
</protein>
<name>A0A101NWK4_9ACTN</name>
<keyword evidence="2" id="KW-1185">Reference proteome</keyword>
<dbReference type="GO" id="GO:0008168">
    <property type="term" value="F:methyltransferase activity"/>
    <property type="evidence" value="ECO:0007669"/>
    <property type="project" value="UniProtKB-KW"/>
</dbReference>
<sequence>MDWETHARRLAADVVRPESRWYEPLASVPRHVFVPRWWARGAQGWELRDGPADTEAWMRAAYSNRSLLTRVGPHHADDAEPGAVVGSGLPTSSSTLPSLVIGLYRHAVITDNVDVLVTTGSGYGTDLLCRRLGDKHVTSVDVDPGLVEKASDRLGAVGRHPHTAVCDITGPLPGEYDRIVSTVSVRPVPASWLCALRPGGRLVTTITGTGMIITADKTDDGGAVGQVEWDRAAFMATRTGADYPAGLADRFEEIRDREGDEVTTGRYPVLDVQETWDVWSMLSVIAPGIEHRFEEGPGRRRTAWMVHSDGSWARAAGRWTDAPTVHQGGPRRLWAELERIRNRLNTEGGLPVYGARVRIDPDGVATLSRGEWKATL</sequence>
<accession>A0A101NWK4</accession>
<dbReference type="AlphaFoldDB" id="A0A101NWK4"/>
<evidence type="ECO:0000313" key="2">
    <source>
        <dbReference type="Proteomes" id="UP000053127"/>
    </source>
</evidence>
<dbReference type="EMBL" id="LMWN01000048">
    <property type="protein sequence ID" value="KUN00595.1"/>
    <property type="molecule type" value="Genomic_DNA"/>
</dbReference>
<dbReference type="CDD" id="cd02440">
    <property type="entry name" value="AdoMet_MTases"/>
    <property type="match status" value="1"/>
</dbReference>
<dbReference type="Gene3D" id="3.40.50.150">
    <property type="entry name" value="Vaccinia Virus protein VP39"/>
    <property type="match status" value="1"/>
</dbReference>
<evidence type="ECO:0000313" key="1">
    <source>
        <dbReference type="EMBL" id="KUN00595.1"/>
    </source>
</evidence>
<reference evidence="1 2" key="1">
    <citation type="submission" date="2015-10" db="EMBL/GenBank/DDBJ databases">
        <title>Draft genome sequence of Streptomyces yokosukanensis DSM 40224, type strain for the species Streptomyces yokosukanensis.</title>
        <authorList>
            <person name="Ruckert C."/>
            <person name="Winkler A."/>
            <person name="Kalinowski J."/>
            <person name="Kampfer P."/>
            <person name="Glaeser S."/>
        </authorList>
    </citation>
    <scope>NUCLEOTIDE SEQUENCE [LARGE SCALE GENOMIC DNA]</scope>
    <source>
        <strain evidence="1 2">DSM 40224</strain>
    </source>
</reference>
<keyword evidence="1" id="KW-0489">Methyltransferase</keyword>
<dbReference type="Pfam" id="PF01135">
    <property type="entry name" value="PCMT"/>
    <property type="match status" value="1"/>
</dbReference>
<dbReference type="InterPro" id="IPR029063">
    <property type="entry name" value="SAM-dependent_MTases_sf"/>
</dbReference>